<dbReference type="EMBL" id="JAWJWE010000002">
    <property type="protein sequence ID" value="KAK6642588.1"/>
    <property type="molecule type" value="Genomic_DNA"/>
</dbReference>
<dbReference type="GO" id="GO:0008017">
    <property type="term" value="F:microtubule binding"/>
    <property type="evidence" value="ECO:0007669"/>
    <property type="project" value="InterPro"/>
</dbReference>
<evidence type="ECO:0000256" key="3">
    <source>
        <dbReference type="ARBA" id="ARBA00022701"/>
    </source>
</evidence>
<dbReference type="SUPFAM" id="SSF47576">
    <property type="entry name" value="Calponin-homology domain, CH-domain"/>
    <property type="match status" value="1"/>
</dbReference>
<feature type="compositionally biased region" description="Basic and acidic residues" evidence="6">
    <location>
        <begin position="214"/>
        <end position="224"/>
    </location>
</feature>
<dbReference type="PANTHER" id="PTHR10623">
    <property type="entry name" value="MICROTUBULE-ASSOCIATED PROTEIN RP/EB FAMILY MEMBER"/>
    <property type="match status" value="1"/>
</dbReference>
<proteinExistence type="predicted"/>
<dbReference type="GO" id="GO:0005874">
    <property type="term" value="C:microtubule"/>
    <property type="evidence" value="ECO:0007669"/>
    <property type="project" value="UniProtKB-KW"/>
</dbReference>
<feature type="domain" description="EB1 C-terminal" evidence="7">
    <location>
        <begin position="135"/>
        <end position="207"/>
    </location>
</feature>
<dbReference type="InterPro" id="IPR036133">
    <property type="entry name" value="EB1_C_sf"/>
</dbReference>
<evidence type="ECO:0000313" key="9">
    <source>
        <dbReference type="Proteomes" id="UP001372834"/>
    </source>
</evidence>
<comment type="subcellular location">
    <subcellularLocation>
        <location evidence="1">Cytoplasm</location>
        <location evidence="1">Cytoskeleton</location>
    </subcellularLocation>
</comment>
<dbReference type="Gene3D" id="1.20.5.1430">
    <property type="match status" value="1"/>
</dbReference>
<keyword evidence="4" id="KW-0206">Cytoskeleton</keyword>
<name>A0AAN8SAI5_POLSC</name>
<dbReference type="Pfam" id="PF03271">
    <property type="entry name" value="EB1"/>
    <property type="match status" value="1"/>
</dbReference>
<accession>A0AAN8SAI5</accession>
<keyword evidence="3 5" id="KW-0493">Microtubule</keyword>
<dbReference type="InterPro" id="IPR004953">
    <property type="entry name" value="EB1_C"/>
</dbReference>
<evidence type="ECO:0000256" key="5">
    <source>
        <dbReference type="PROSITE-ProRule" id="PRU00576"/>
    </source>
</evidence>
<evidence type="ECO:0000256" key="6">
    <source>
        <dbReference type="SAM" id="MobiDB-lite"/>
    </source>
</evidence>
<evidence type="ECO:0000256" key="4">
    <source>
        <dbReference type="ARBA" id="ARBA00023212"/>
    </source>
</evidence>
<evidence type="ECO:0000313" key="8">
    <source>
        <dbReference type="EMBL" id="KAK6642588.1"/>
    </source>
</evidence>
<evidence type="ECO:0000256" key="1">
    <source>
        <dbReference type="ARBA" id="ARBA00004245"/>
    </source>
</evidence>
<dbReference type="SUPFAM" id="SSF140612">
    <property type="entry name" value="EB1 dimerisation domain-like"/>
    <property type="match status" value="1"/>
</dbReference>
<evidence type="ECO:0000256" key="2">
    <source>
        <dbReference type="ARBA" id="ARBA00022490"/>
    </source>
</evidence>
<dbReference type="AlphaFoldDB" id="A0AAN8SAI5"/>
<reference evidence="8 9" key="1">
    <citation type="submission" date="2023-10" db="EMBL/GenBank/DDBJ databases">
        <title>Genomes of two closely related lineages of the louse Polyplax serrata with different host specificities.</title>
        <authorList>
            <person name="Martinu J."/>
            <person name="Tarabai H."/>
            <person name="Stefka J."/>
            <person name="Hypsa V."/>
        </authorList>
    </citation>
    <scope>NUCLEOTIDE SEQUENCE [LARGE SCALE GENOMIC DNA]</scope>
    <source>
        <strain evidence="8">HR10_N</strain>
    </source>
</reference>
<dbReference type="Gene3D" id="1.10.418.10">
    <property type="entry name" value="Calponin-like domain"/>
    <property type="match status" value="1"/>
</dbReference>
<dbReference type="InterPro" id="IPR036872">
    <property type="entry name" value="CH_dom_sf"/>
</dbReference>
<comment type="caution">
    <text evidence="8">The sequence shown here is derived from an EMBL/GenBank/DDBJ whole genome shotgun (WGS) entry which is preliminary data.</text>
</comment>
<dbReference type="InterPro" id="IPR027328">
    <property type="entry name" value="MAPRE"/>
</dbReference>
<sequence length="224" mass="25157">MLLNVENGTSLEIHPQTLESRDAGIPSSGYVTLLVLDSMVPIDKLVKGKFQDNFEFLQWFKKFFDANYVGTEYDALAVRNGEQIGCSSGGNTSKVAITKTIKQYNTQAKPVGKPMSAVKPQANNRSICQRTQIPNQRGDAGRVEELNTQIAELRMAVEGLEKERDFYFGKLRDIEVMCQDEDKEDQKPPIIDKILEVLYATEDGFAPPDEVDEDHLSATDDKEY</sequence>
<keyword evidence="2" id="KW-0963">Cytoplasm</keyword>
<evidence type="ECO:0000259" key="7">
    <source>
        <dbReference type="PROSITE" id="PS51230"/>
    </source>
</evidence>
<protein>
    <recommendedName>
        <fullName evidence="7">EB1 C-terminal domain-containing protein</fullName>
    </recommendedName>
</protein>
<gene>
    <name evidence="8" type="ORF">RUM43_004090</name>
</gene>
<dbReference type="Proteomes" id="UP001372834">
    <property type="component" value="Unassembled WGS sequence"/>
</dbReference>
<dbReference type="FunFam" id="1.20.5.1430:FF:000005">
    <property type="entry name" value="Eb1, isoform E"/>
    <property type="match status" value="1"/>
</dbReference>
<dbReference type="PROSITE" id="PS51230">
    <property type="entry name" value="EB1_C"/>
    <property type="match status" value="1"/>
</dbReference>
<feature type="region of interest" description="Disordered" evidence="6">
    <location>
        <begin position="204"/>
        <end position="224"/>
    </location>
</feature>
<organism evidence="8 9">
    <name type="scientific">Polyplax serrata</name>
    <name type="common">Common mouse louse</name>
    <dbReference type="NCBI Taxonomy" id="468196"/>
    <lineage>
        <taxon>Eukaryota</taxon>
        <taxon>Metazoa</taxon>
        <taxon>Ecdysozoa</taxon>
        <taxon>Arthropoda</taxon>
        <taxon>Hexapoda</taxon>
        <taxon>Insecta</taxon>
        <taxon>Pterygota</taxon>
        <taxon>Neoptera</taxon>
        <taxon>Paraneoptera</taxon>
        <taxon>Psocodea</taxon>
        <taxon>Troctomorpha</taxon>
        <taxon>Phthiraptera</taxon>
        <taxon>Anoplura</taxon>
        <taxon>Polyplacidae</taxon>
        <taxon>Polyplax</taxon>
    </lineage>
</organism>